<keyword evidence="9 11" id="KW-0539">Nucleus</keyword>
<comment type="similarity">
    <text evidence="2 10">Belongs to the MCM family.</text>
</comment>
<dbReference type="PRINTS" id="PR01657">
    <property type="entry name" value="MCMFAMILY"/>
</dbReference>
<feature type="region of interest" description="Disordered" evidence="12">
    <location>
        <begin position="1"/>
        <end position="68"/>
    </location>
</feature>
<dbReference type="FunFam" id="3.40.50.300:FF:002469">
    <property type="entry name" value="Cell division control protein 21"/>
    <property type="match status" value="1"/>
</dbReference>
<dbReference type="GO" id="GO:0017116">
    <property type="term" value="F:single-stranded DNA helicase activity"/>
    <property type="evidence" value="ECO:0007669"/>
    <property type="project" value="TreeGrafter"/>
</dbReference>
<comment type="subunit">
    <text evidence="11">Component of the MCM2-7 complex.</text>
</comment>
<proteinExistence type="inferred from homology"/>
<evidence type="ECO:0000256" key="10">
    <source>
        <dbReference type="RuleBase" id="RU004070"/>
    </source>
</evidence>
<organism evidence="14 15">
    <name type="scientific">Giardia muris</name>
    <dbReference type="NCBI Taxonomy" id="5742"/>
    <lineage>
        <taxon>Eukaryota</taxon>
        <taxon>Metamonada</taxon>
        <taxon>Diplomonadida</taxon>
        <taxon>Hexamitidae</taxon>
        <taxon>Giardiinae</taxon>
        <taxon>Giardia</taxon>
    </lineage>
</organism>
<keyword evidence="6 11" id="KW-0347">Helicase</keyword>
<dbReference type="FunFam" id="2.20.28.10:FF:000003">
    <property type="entry name" value="DNA helicase"/>
    <property type="match status" value="1"/>
</dbReference>
<dbReference type="PROSITE" id="PS50051">
    <property type="entry name" value="MCM_2"/>
    <property type="match status" value="1"/>
</dbReference>
<feature type="compositionally biased region" description="Polar residues" evidence="12">
    <location>
        <begin position="1"/>
        <end position="13"/>
    </location>
</feature>
<dbReference type="Pfam" id="PF00493">
    <property type="entry name" value="MCM"/>
    <property type="match status" value="1"/>
</dbReference>
<dbReference type="EC" id="3.6.4.12" evidence="11"/>
<evidence type="ECO:0000256" key="1">
    <source>
        <dbReference type="ARBA" id="ARBA00004123"/>
    </source>
</evidence>
<comment type="subcellular location">
    <subcellularLocation>
        <location evidence="1">Nucleus</location>
    </subcellularLocation>
</comment>
<accession>A0A4Z1SY47</accession>
<dbReference type="GO" id="GO:0042555">
    <property type="term" value="C:MCM complex"/>
    <property type="evidence" value="ECO:0007669"/>
    <property type="project" value="UniProtKB-UniRule"/>
</dbReference>
<dbReference type="InterPro" id="IPR012340">
    <property type="entry name" value="NA-bd_OB-fold"/>
</dbReference>
<evidence type="ECO:0000256" key="6">
    <source>
        <dbReference type="ARBA" id="ARBA00022806"/>
    </source>
</evidence>
<dbReference type="EMBL" id="VDLU01000005">
    <property type="protein sequence ID" value="TNJ26603.1"/>
    <property type="molecule type" value="Genomic_DNA"/>
</dbReference>
<dbReference type="GO" id="GO:0003697">
    <property type="term" value="F:single-stranded DNA binding"/>
    <property type="evidence" value="ECO:0007669"/>
    <property type="project" value="TreeGrafter"/>
</dbReference>
<keyword evidence="7 10" id="KW-0067">ATP-binding</keyword>
<dbReference type="GO" id="GO:0006271">
    <property type="term" value="P:DNA strand elongation involved in DNA replication"/>
    <property type="evidence" value="ECO:0007669"/>
    <property type="project" value="TreeGrafter"/>
</dbReference>
<dbReference type="GO" id="GO:0005524">
    <property type="term" value="F:ATP binding"/>
    <property type="evidence" value="ECO:0007669"/>
    <property type="project" value="UniProtKB-UniRule"/>
</dbReference>
<dbReference type="GO" id="GO:0000727">
    <property type="term" value="P:double-strand break repair via break-induced replication"/>
    <property type="evidence" value="ECO:0007669"/>
    <property type="project" value="TreeGrafter"/>
</dbReference>
<comment type="function">
    <text evidence="11">Acts as component of the MCM2-7 complex (MCM complex) which is the replicative helicase essential for 'once per cell cycle' DNA replication initiation and elongation in eukaryotic cells. The active ATPase sites in the MCM2-7 ring are formed through the interaction surfaces of two neighboring subunits such that a critical structure of a conserved arginine finger motif is provided in trans relative to the ATP-binding site of the Walker A box of the adjacent subunit. The six ATPase active sites, however, are likely to contribute differentially to the complex helicase activity.</text>
</comment>
<dbReference type="OrthoDB" id="10251574at2759"/>
<evidence type="ECO:0000256" key="7">
    <source>
        <dbReference type="ARBA" id="ARBA00022840"/>
    </source>
</evidence>
<reference evidence="14 15" key="1">
    <citation type="submission" date="2019-05" db="EMBL/GenBank/DDBJ databases">
        <title>The compact genome of Giardia muris reveals important steps in the evolution of intestinal protozoan parasites.</title>
        <authorList>
            <person name="Xu F."/>
            <person name="Jimenez-Gonzalez A."/>
            <person name="Einarsson E."/>
            <person name="Astvaldsson A."/>
            <person name="Peirasmaki D."/>
            <person name="Eckmann L."/>
            <person name="Andersson J.O."/>
            <person name="Svard S.G."/>
            <person name="Jerlstrom-Hultqvist J."/>
        </authorList>
    </citation>
    <scope>NUCLEOTIDE SEQUENCE [LARGE SCALE GENOMIC DNA]</scope>
    <source>
        <strain evidence="14 15">Roberts-Thomson</strain>
    </source>
</reference>
<evidence type="ECO:0000313" key="15">
    <source>
        <dbReference type="Proteomes" id="UP000315496"/>
    </source>
</evidence>
<evidence type="ECO:0000256" key="2">
    <source>
        <dbReference type="ARBA" id="ARBA00008010"/>
    </source>
</evidence>
<evidence type="ECO:0000256" key="12">
    <source>
        <dbReference type="SAM" id="MobiDB-lite"/>
    </source>
</evidence>
<evidence type="ECO:0000259" key="13">
    <source>
        <dbReference type="PROSITE" id="PS50051"/>
    </source>
</evidence>
<evidence type="ECO:0000256" key="8">
    <source>
        <dbReference type="ARBA" id="ARBA00023125"/>
    </source>
</evidence>
<comment type="catalytic activity">
    <reaction evidence="11">
        <text>ATP + H2O = ADP + phosphate + H(+)</text>
        <dbReference type="Rhea" id="RHEA:13065"/>
        <dbReference type="ChEBI" id="CHEBI:15377"/>
        <dbReference type="ChEBI" id="CHEBI:15378"/>
        <dbReference type="ChEBI" id="CHEBI:30616"/>
        <dbReference type="ChEBI" id="CHEBI:43474"/>
        <dbReference type="ChEBI" id="CHEBI:456216"/>
        <dbReference type="EC" id="3.6.4.12"/>
    </reaction>
</comment>
<keyword evidence="5 11" id="KW-0378">Hydrolase</keyword>
<dbReference type="PRINTS" id="PR01660">
    <property type="entry name" value="MCMPROTEIN4"/>
</dbReference>
<dbReference type="GO" id="GO:0016787">
    <property type="term" value="F:hydrolase activity"/>
    <property type="evidence" value="ECO:0007669"/>
    <property type="project" value="UniProtKB-KW"/>
</dbReference>
<dbReference type="InterPro" id="IPR041562">
    <property type="entry name" value="MCM_lid"/>
</dbReference>
<evidence type="ECO:0000256" key="4">
    <source>
        <dbReference type="ARBA" id="ARBA00022741"/>
    </source>
</evidence>
<dbReference type="AlphaFoldDB" id="A0A4Z1SY47"/>
<comment type="caution">
    <text evidence="14">The sequence shown here is derived from an EMBL/GenBank/DDBJ whole genome shotgun (WGS) entry which is preliminary data.</text>
</comment>
<dbReference type="SUPFAM" id="SSF52540">
    <property type="entry name" value="P-loop containing nucleoside triphosphate hydrolases"/>
    <property type="match status" value="1"/>
</dbReference>
<evidence type="ECO:0000313" key="14">
    <source>
        <dbReference type="EMBL" id="TNJ26603.1"/>
    </source>
</evidence>
<keyword evidence="3 11" id="KW-0235">DNA replication</keyword>
<dbReference type="SUPFAM" id="SSF50249">
    <property type="entry name" value="Nucleic acid-binding proteins"/>
    <property type="match status" value="1"/>
</dbReference>
<dbReference type="PANTHER" id="PTHR11630">
    <property type="entry name" value="DNA REPLICATION LICENSING FACTOR MCM FAMILY MEMBER"/>
    <property type="match status" value="1"/>
</dbReference>
<dbReference type="VEuPathDB" id="GiardiaDB:GMRT_15837"/>
<dbReference type="InterPro" id="IPR031327">
    <property type="entry name" value="MCM"/>
</dbReference>
<dbReference type="Proteomes" id="UP000315496">
    <property type="component" value="Chromosome 5"/>
</dbReference>
<dbReference type="GO" id="GO:1902975">
    <property type="term" value="P:mitotic DNA replication initiation"/>
    <property type="evidence" value="ECO:0007669"/>
    <property type="project" value="TreeGrafter"/>
</dbReference>
<keyword evidence="4 10" id="KW-0547">Nucleotide-binding</keyword>
<keyword evidence="15" id="KW-1185">Reference proteome</keyword>
<dbReference type="PANTHER" id="PTHR11630:SF66">
    <property type="entry name" value="DNA REPLICATION LICENSING FACTOR MCM4"/>
    <property type="match status" value="1"/>
</dbReference>
<evidence type="ECO:0000256" key="9">
    <source>
        <dbReference type="ARBA" id="ARBA00023242"/>
    </source>
</evidence>
<feature type="domain" description="MCM C-terminal AAA(+) ATPase" evidence="13">
    <location>
        <begin position="413"/>
        <end position="617"/>
    </location>
</feature>
<dbReference type="Gene3D" id="3.40.50.300">
    <property type="entry name" value="P-loop containing nucleotide triphosphate hydrolases"/>
    <property type="match status" value="1"/>
</dbReference>
<dbReference type="InterPro" id="IPR001208">
    <property type="entry name" value="MCM_dom"/>
</dbReference>
<dbReference type="InterPro" id="IPR008047">
    <property type="entry name" value="MCM_4"/>
</dbReference>
<evidence type="ECO:0000256" key="5">
    <source>
        <dbReference type="ARBA" id="ARBA00022801"/>
    </source>
</evidence>
<name>A0A4Z1SY47_GIAMU</name>
<dbReference type="Gene3D" id="2.20.28.10">
    <property type="match status" value="1"/>
</dbReference>
<dbReference type="Pfam" id="PF17207">
    <property type="entry name" value="MCM_OB"/>
    <property type="match status" value="1"/>
</dbReference>
<keyword evidence="8 10" id="KW-0238">DNA-binding</keyword>
<evidence type="ECO:0000256" key="3">
    <source>
        <dbReference type="ARBA" id="ARBA00022705"/>
    </source>
</evidence>
<sequence>MPESSNSERIGTASSPGSHPGHPTPVTQDTSLFRNVPSPEGSLSGDAGLPPPAPALGATGPGGETAPTVESIRVGLPLAAPSLEFLGHIDAFLRTHYSDEVARLIAERRDTLDVDLSNMQTAEPELYESVLRCPDLLIHFDAVLRQIGLEQLEMQEVRARDELERRLREQILQQGHADPGLQYRHRELSGTYRRLAAELRLRVAPVNLPVDGMPGLRELSPKNCDALVCIQGMVSSVSGRAPTMVSACFCCTRCQARARAHLHRGHIAQPECCAHCNASGTLELEHQRCRFVDRRTIKIQEAPDQLPSGVPPAACSIVAYDRDLGTLSPGDRVSVVGIYRLRLERAMQTQSTCKAYLRPVVELLSLRILRSAAPEDSHKEAPDPLEEPESFDEYVRERFGAMIPETDDPNDPRLRKLVTSIAPSIFGPTYEKIKLGLLLQCFGGVPKPNCRPQIHILLVGDPGLAKSKLLQFVADTSPRSVYASGKGSSQAGLTATVSRNPDTREFVLEPGALLLADRGICCLDEFDKSSDDVRSSLHEVMESGRLSVAKAGVVANLHARTSILAAANPVESKYNTRKTVVQNINLPASLLSRFDLIYLLLDDRTDEAADAQLAAWLVGLYTGNASRVTSPLPTDAFWAPARLREYIHHAQRLCPVLSPEAQTALVASYERLREDSYGGTGRVVATPRQLASLIRLAEARARARFSRTVTATDVSAALGLMIEAMHLAFTNAQGYLDLSGLDTVTQRARVQGLSQSLHRYLVGLMAQNTSEERAVSIPLPELFQRTKEVLDPTTTLVEFGQAVDLLTSEARVLRVRLGSEDVIVLSANPM</sequence>
<evidence type="ECO:0000256" key="11">
    <source>
        <dbReference type="RuleBase" id="RU368062"/>
    </source>
</evidence>
<dbReference type="Pfam" id="PF17855">
    <property type="entry name" value="MCM_lid"/>
    <property type="match status" value="1"/>
</dbReference>
<gene>
    <name evidence="14" type="ORF">GMRT_15837</name>
</gene>
<protein>
    <recommendedName>
        <fullName evidence="11">DNA replication licensing factor MCM4</fullName>
        <ecNumber evidence="11">3.6.4.12</ecNumber>
    </recommendedName>
</protein>
<dbReference type="Gene3D" id="2.40.50.140">
    <property type="entry name" value="Nucleic acid-binding proteins"/>
    <property type="match status" value="1"/>
</dbReference>
<dbReference type="InterPro" id="IPR027417">
    <property type="entry name" value="P-loop_NTPase"/>
</dbReference>
<dbReference type="GO" id="GO:0005634">
    <property type="term" value="C:nucleus"/>
    <property type="evidence" value="ECO:0007669"/>
    <property type="project" value="UniProtKB-SubCell"/>
</dbReference>
<dbReference type="InterPro" id="IPR033762">
    <property type="entry name" value="MCM_OB"/>
</dbReference>
<dbReference type="SMART" id="SM00350">
    <property type="entry name" value="MCM"/>
    <property type="match status" value="1"/>
</dbReference>